<accession>A0A844DUG3</accession>
<gene>
    <name evidence="1" type="ORF">GKD95_06370</name>
</gene>
<dbReference type="RefSeq" id="WP_154276881.1">
    <property type="nucleotide sequence ID" value="NZ_WKQN01000004.1"/>
</dbReference>
<comment type="caution">
    <text evidence="1">The sequence shown here is derived from an EMBL/GenBank/DDBJ whole genome shotgun (WGS) entry which is preliminary data.</text>
</comment>
<reference evidence="1 2" key="1">
    <citation type="journal article" date="2019" name="Nat. Med.">
        <title>A library of human gut bacterial isolates paired with longitudinal multiomics data enables mechanistic microbiome research.</title>
        <authorList>
            <person name="Poyet M."/>
            <person name="Groussin M."/>
            <person name="Gibbons S.M."/>
            <person name="Avila-Pacheco J."/>
            <person name="Jiang X."/>
            <person name="Kearney S.M."/>
            <person name="Perrotta A.R."/>
            <person name="Berdy B."/>
            <person name="Zhao S."/>
            <person name="Lieberman T.D."/>
            <person name="Swanson P.K."/>
            <person name="Smith M."/>
            <person name="Roesemann S."/>
            <person name="Alexander J.E."/>
            <person name="Rich S.A."/>
            <person name="Livny J."/>
            <person name="Vlamakis H."/>
            <person name="Clish C."/>
            <person name="Bullock K."/>
            <person name="Deik A."/>
            <person name="Scott J."/>
            <person name="Pierce K.A."/>
            <person name="Xavier R.J."/>
            <person name="Alm E.J."/>
        </authorList>
    </citation>
    <scope>NUCLEOTIDE SEQUENCE [LARGE SCALE GENOMIC DNA]</scope>
    <source>
        <strain evidence="1 2">BIOML-A1</strain>
    </source>
</reference>
<organism evidence="1 2">
    <name type="scientific">Faecalibacterium prausnitzii</name>
    <dbReference type="NCBI Taxonomy" id="853"/>
    <lineage>
        <taxon>Bacteria</taxon>
        <taxon>Bacillati</taxon>
        <taxon>Bacillota</taxon>
        <taxon>Clostridia</taxon>
        <taxon>Eubacteriales</taxon>
        <taxon>Oscillospiraceae</taxon>
        <taxon>Faecalibacterium</taxon>
    </lineage>
</organism>
<evidence type="ECO:0000313" key="2">
    <source>
        <dbReference type="Proteomes" id="UP000461506"/>
    </source>
</evidence>
<proteinExistence type="predicted"/>
<protein>
    <submittedName>
        <fullName evidence="1">Uncharacterized protein</fullName>
    </submittedName>
</protein>
<dbReference type="EMBL" id="WKQN01000004">
    <property type="protein sequence ID" value="MSC62969.1"/>
    <property type="molecule type" value="Genomic_DNA"/>
</dbReference>
<evidence type="ECO:0000313" key="1">
    <source>
        <dbReference type="EMBL" id="MSC62969.1"/>
    </source>
</evidence>
<dbReference type="Proteomes" id="UP000461506">
    <property type="component" value="Unassembled WGS sequence"/>
</dbReference>
<dbReference type="AlphaFoldDB" id="A0A844DUG3"/>
<name>A0A844DUG3_9FIRM</name>
<sequence>MEKKTLSERYADEVLTDNTALNHYSQCKGCVFRDKTTVSGEECGWQKAVCHIYGRSTASRLKYSSGELVFPYTPVEPGDKPNEVYNNTANCEYYEQEKRKK</sequence>